<evidence type="ECO:0000313" key="1">
    <source>
        <dbReference type="Proteomes" id="UP000093561"/>
    </source>
</evidence>
<protein>
    <submittedName>
        <fullName evidence="2">Uncharacterized protein</fullName>
    </submittedName>
</protein>
<organism evidence="1 2">
    <name type="scientific">Wuchereria bancrofti</name>
    <dbReference type="NCBI Taxonomy" id="6293"/>
    <lineage>
        <taxon>Eukaryota</taxon>
        <taxon>Metazoa</taxon>
        <taxon>Ecdysozoa</taxon>
        <taxon>Nematoda</taxon>
        <taxon>Chromadorea</taxon>
        <taxon>Rhabditida</taxon>
        <taxon>Spirurina</taxon>
        <taxon>Spiruromorpha</taxon>
        <taxon>Filarioidea</taxon>
        <taxon>Onchocercidae</taxon>
        <taxon>Wuchereria</taxon>
    </lineage>
</organism>
<dbReference type="Proteomes" id="UP000093561">
    <property type="component" value="Unassembled WGS sequence"/>
</dbReference>
<reference evidence="2" key="3">
    <citation type="submission" date="2024-02" db="UniProtKB">
        <authorList>
            <consortium name="WormBaseParasite"/>
        </authorList>
    </citation>
    <scope>IDENTIFICATION</scope>
    <source>
        <strain evidence="2">pt0022</strain>
    </source>
</reference>
<sequence length="50" mass="5712">MHKDEKEQENKANCHRNSLRHLVTINAIKFGTVSGTKAGNRDEDDFLKSK</sequence>
<name>A0AAF5PGU0_WUCBA</name>
<dbReference type="AlphaFoldDB" id="A0AAF5PGU0"/>
<proteinExistence type="predicted"/>
<evidence type="ECO:0000313" key="2">
    <source>
        <dbReference type="WBParaSite" id="mrna-Wban_00365"/>
    </source>
</evidence>
<reference evidence="1" key="2">
    <citation type="journal article" date="2016" name="Mol. Ecol.">
        <title>Population genomics of the filarial nematode parasite Wuchereria bancrofti from mosquitoes.</title>
        <authorList>
            <person name="Small S.T."/>
            <person name="Reimer L.J."/>
            <person name="Tisch D.J."/>
            <person name="King C.L."/>
            <person name="Christensen B.M."/>
            <person name="Siba P.M."/>
            <person name="Kazura J.W."/>
            <person name="Serre D."/>
            <person name="Zimmerman P.A."/>
        </authorList>
    </citation>
    <scope>NUCLEOTIDE SEQUENCE</scope>
    <source>
        <strain evidence="1">pt0022</strain>
    </source>
</reference>
<dbReference type="WBParaSite" id="mrna-Wban_00365">
    <property type="protein sequence ID" value="mrna-Wban_00365"/>
    <property type="gene ID" value="Wban_00365"/>
</dbReference>
<accession>A0AAF5PGU0</accession>
<reference evidence="1" key="1">
    <citation type="submission" date="2015-03" db="EMBL/GenBank/DDBJ databases">
        <title>Wuchereria bancrofti Genome Sequencing Papua New Guinea Strain.</title>
        <authorList>
            <person name="Small S.T."/>
            <person name="Serre D."/>
            <person name="Zimmerman P.A."/>
        </authorList>
    </citation>
    <scope>NUCLEOTIDE SEQUENCE [LARGE SCALE GENOMIC DNA]</scope>
    <source>
        <strain evidence="1">pt0022</strain>
    </source>
</reference>